<dbReference type="HAMAP" id="MF_00260">
    <property type="entry name" value="Porphobil_deam"/>
    <property type="match status" value="1"/>
</dbReference>
<evidence type="ECO:0000259" key="10">
    <source>
        <dbReference type="Pfam" id="PF03900"/>
    </source>
</evidence>
<dbReference type="PANTHER" id="PTHR11557">
    <property type="entry name" value="PORPHOBILINOGEN DEAMINASE"/>
    <property type="match status" value="1"/>
</dbReference>
<feature type="modified residue" description="S-(dipyrrolylmethanemethyl)cysteine" evidence="8">
    <location>
        <position position="240"/>
    </location>
</feature>
<name>A0AAJ1WSD7_9BACL</name>
<evidence type="ECO:0000259" key="9">
    <source>
        <dbReference type="Pfam" id="PF01379"/>
    </source>
</evidence>
<sequence length="304" mass="33154">MRTIVVGTRKSKLAMTQTNWVIDRLKEMEPNLTVELEKIVTKGDKILDVTLSKVGGKGLFVKEIESALLNGEIDLAVHSMKDLPAEMPEGLTIGAVPVREDVRDCFLSRDGSTLEELPSGAIVGTSSLRRQAQVLAIRPDLRVESIRGNIDTRVQKMNDGQFDAIILATAGLNRISWQEDIAELISVKTMLPAVGQGALAIQCREDDREIRALLAKINHEETARAVRAERAFLQAFNGGCHLPIAAYAQICEGQVHLKGLVGDPTGKKMIADTIIGKNEMKMGRELANRLIELGADELLASVSV</sequence>
<feature type="domain" description="Porphobilinogen deaminase C-terminal" evidence="10">
    <location>
        <begin position="224"/>
        <end position="291"/>
    </location>
</feature>
<keyword evidence="12" id="KW-1185">Reference proteome</keyword>
<dbReference type="RefSeq" id="WP_307252175.1">
    <property type="nucleotide sequence ID" value="NZ_JAUSUV010000005.1"/>
</dbReference>
<dbReference type="PANTHER" id="PTHR11557:SF0">
    <property type="entry name" value="PORPHOBILINOGEN DEAMINASE"/>
    <property type="match status" value="1"/>
</dbReference>
<dbReference type="SUPFAM" id="SSF53850">
    <property type="entry name" value="Periplasmic binding protein-like II"/>
    <property type="match status" value="1"/>
</dbReference>
<reference evidence="11 12" key="1">
    <citation type="submission" date="2023-07" db="EMBL/GenBank/DDBJ databases">
        <title>Genomic Encyclopedia of Type Strains, Phase IV (KMG-IV): sequencing the most valuable type-strain genomes for metagenomic binning, comparative biology and taxonomic classification.</title>
        <authorList>
            <person name="Goeker M."/>
        </authorList>
    </citation>
    <scope>NUCLEOTIDE SEQUENCE [LARGE SCALE GENOMIC DNA]</scope>
    <source>
        <strain evidence="11 12">DSM 46876</strain>
    </source>
</reference>
<protein>
    <recommendedName>
        <fullName evidence="8">Porphobilinogen deaminase</fullName>
        <shortName evidence="8">PBG</shortName>
        <ecNumber evidence="8">2.5.1.61</ecNumber>
    </recommendedName>
    <alternativeName>
        <fullName evidence="8">Hydroxymethylbilane synthase</fullName>
        <shortName evidence="8">HMBS</shortName>
    </alternativeName>
    <alternativeName>
        <fullName evidence="8">Pre-uroporphyrinogen synthase</fullName>
    </alternativeName>
</protein>
<evidence type="ECO:0000256" key="4">
    <source>
        <dbReference type="ARBA" id="ARBA00011245"/>
    </source>
</evidence>
<dbReference type="InterPro" id="IPR022417">
    <property type="entry name" value="Porphobilin_deaminase_N"/>
</dbReference>
<keyword evidence="6 8" id="KW-0627">Porphyrin biosynthesis</keyword>
<dbReference type="InterPro" id="IPR022418">
    <property type="entry name" value="Porphobilinogen_deaminase_C"/>
</dbReference>
<dbReference type="CDD" id="cd13646">
    <property type="entry name" value="PBP2_EcHMBS_like"/>
    <property type="match status" value="1"/>
</dbReference>
<dbReference type="GO" id="GO:0004418">
    <property type="term" value="F:hydroxymethylbilane synthase activity"/>
    <property type="evidence" value="ECO:0007669"/>
    <property type="project" value="UniProtKB-UniRule"/>
</dbReference>
<dbReference type="FunFam" id="3.40.190.10:FF:000005">
    <property type="entry name" value="Porphobilinogen deaminase"/>
    <property type="match status" value="1"/>
</dbReference>
<dbReference type="Pfam" id="PF01379">
    <property type="entry name" value="Porphobil_deam"/>
    <property type="match status" value="1"/>
</dbReference>
<dbReference type="EC" id="2.5.1.61" evidence="8"/>
<dbReference type="InterPro" id="IPR036803">
    <property type="entry name" value="Porphobilinogen_deaminase_C_sf"/>
</dbReference>
<comment type="catalytic activity">
    <reaction evidence="7 8">
        <text>4 porphobilinogen + H2O = hydroxymethylbilane + 4 NH4(+)</text>
        <dbReference type="Rhea" id="RHEA:13185"/>
        <dbReference type="ChEBI" id="CHEBI:15377"/>
        <dbReference type="ChEBI" id="CHEBI:28938"/>
        <dbReference type="ChEBI" id="CHEBI:57845"/>
        <dbReference type="ChEBI" id="CHEBI:58126"/>
        <dbReference type="EC" id="2.5.1.61"/>
    </reaction>
</comment>
<dbReference type="FunFam" id="3.40.190.10:FF:000004">
    <property type="entry name" value="Porphobilinogen deaminase"/>
    <property type="match status" value="1"/>
</dbReference>
<proteinExistence type="inferred from homology"/>
<dbReference type="PIRSF" id="PIRSF001438">
    <property type="entry name" value="4pyrrol_synth_OHMeBilane_synth"/>
    <property type="match status" value="1"/>
</dbReference>
<dbReference type="Pfam" id="PF03900">
    <property type="entry name" value="Porphobil_deamC"/>
    <property type="match status" value="1"/>
</dbReference>
<accession>A0AAJ1WSD7</accession>
<comment type="miscellaneous">
    <text evidence="8">The porphobilinogen subunits are added to the dipyrromethane group.</text>
</comment>
<comment type="pathway">
    <text evidence="2">Porphyrin-containing compound metabolism; protoporphyrin-IX biosynthesis; coproporphyrinogen-III from 5-aminolevulinate: step 2/4.</text>
</comment>
<evidence type="ECO:0000256" key="6">
    <source>
        <dbReference type="ARBA" id="ARBA00023244"/>
    </source>
</evidence>
<dbReference type="AlphaFoldDB" id="A0AAJ1WSD7"/>
<evidence type="ECO:0000256" key="1">
    <source>
        <dbReference type="ARBA" id="ARBA00002869"/>
    </source>
</evidence>
<evidence type="ECO:0000256" key="7">
    <source>
        <dbReference type="ARBA" id="ARBA00048169"/>
    </source>
</evidence>
<gene>
    <name evidence="8" type="primary">hemC</name>
    <name evidence="11" type="ORF">J2Z48_001435</name>
</gene>
<evidence type="ECO:0000256" key="3">
    <source>
        <dbReference type="ARBA" id="ARBA00005638"/>
    </source>
</evidence>
<dbReference type="PRINTS" id="PR00151">
    <property type="entry name" value="PORPHBDMNASE"/>
</dbReference>
<comment type="subunit">
    <text evidence="4 8">Monomer.</text>
</comment>
<dbReference type="EMBL" id="JAUSUV010000005">
    <property type="protein sequence ID" value="MDQ0417263.1"/>
    <property type="molecule type" value="Genomic_DNA"/>
</dbReference>
<dbReference type="GO" id="GO:0005737">
    <property type="term" value="C:cytoplasm"/>
    <property type="evidence" value="ECO:0007669"/>
    <property type="project" value="UniProtKB-UniRule"/>
</dbReference>
<dbReference type="InterPro" id="IPR000860">
    <property type="entry name" value="HemC"/>
</dbReference>
<dbReference type="GO" id="GO:0006782">
    <property type="term" value="P:protoporphyrinogen IX biosynthetic process"/>
    <property type="evidence" value="ECO:0007669"/>
    <property type="project" value="UniProtKB-UniRule"/>
</dbReference>
<evidence type="ECO:0000313" key="11">
    <source>
        <dbReference type="EMBL" id="MDQ0417263.1"/>
    </source>
</evidence>
<organism evidence="11 12">
    <name type="scientific">Croceifilum oryzae</name>
    <dbReference type="NCBI Taxonomy" id="1553429"/>
    <lineage>
        <taxon>Bacteria</taxon>
        <taxon>Bacillati</taxon>
        <taxon>Bacillota</taxon>
        <taxon>Bacilli</taxon>
        <taxon>Bacillales</taxon>
        <taxon>Thermoactinomycetaceae</taxon>
        <taxon>Croceifilum</taxon>
    </lineage>
</organism>
<dbReference type="Gene3D" id="3.40.190.10">
    <property type="entry name" value="Periplasmic binding protein-like II"/>
    <property type="match status" value="2"/>
</dbReference>
<evidence type="ECO:0000256" key="8">
    <source>
        <dbReference type="HAMAP-Rule" id="MF_00260"/>
    </source>
</evidence>
<feature type="domain" description="Porphobilinogen deaminase N-terminal" evidence="9">
    <location>
        <begin position="4"/>
        <end position="211"/>
    </location>
</feature>
<comment type="caution">
    <text evidence="11">The sequence shown here is derived from an EMBL/GenBank/DDBJ whole genome shotgun (WGS) entry which is preliminary data.</text>
</comment>
<dbReference type="NCBIfam" id="TIGR00212">
    <property type="entry name" value="hemC"/>
    <property type="match status" value="1"/>
</dbReference>
<evidence type="ECO:0000256" key="2">
    <source>
        <dbReference type="ARBA" id="ARBA00004735"/>
    </source>
</evidence>
<dbReference type="Gene3D" id="3.30.160.40">
    <property type="entry name" value="Porphobilinogen deaminase, C-terminal domain"/>
    <property type="match status" value="1"/>
</dbReference>
<evidence type="ECO:0000313" key="12">
    <source>
        <dbReference type="Proteomes" id="UP001238450"/>
    </source>
</evidence>
<comment type="function">
    <text evidence="1 8">Tetrapolymerization of the monopyrrole PBG into the hydroxymethylbilane pre-uroporphyrinogen in several discrete steps.</text>
</comment>
<keyword evidence="5 8" id="KW-0808">Transferase</keyword>
<dbReference type="Proteomes" id="UP001238450">
    <property type="component" value="Unassembled WGS sequence"/>
</dbReference>
<evidence type="ECO:0000256" key="5">
    <source>
        <dbReference type="ARBA" id="ARBA00022679"/>
    </source>
</evidence>
<comment type="cofactor">
    <cofactor evidence="8">
        <name>dipyrromethane</name>
        <dbReference type="ChEBI" id="CHEBI:60342"/>
    </cofactor>
    <text evidence="8">Binds 1 dipyrromethane group covalently.</text>
</comment>
<dbReference type="SUPFAM" id="SSF54782">
    <property type="entry name" value="Porphobilinogen deaminase (hydroxymethylbilane synthase), C-terminal domain"/>
    <property type="match status" value="1"/>
</dbReference>
<comment type="similarity">
    <text evidence="3 8">Belongs to the HMBS family.</text>
</comment>